<reference evidence="3" key="1">
    <citation type="submission" date="2021-01" db="EMBL/GenBank/DDBJ databases">
        <title>Adiantum capillus-veneris genome.</title>
        <authorList>
            <person name="Fang Y."/>
            <person name="Liao Q."/>
        </authorList>
    </citation>
    <scope>NUCLEOTIDE SEQUENCE</scope>
    <source>
        <strain evidence="3">H3</strain>
        <tissue evidence="3">Leaf</tissue>
    </source>
</reference>
<keyword evidence="1" id="KW-1133">Transmembrane helix</keyword>
<comment type="caution">
    <text evidence="3">The sequence shown here is derived from an EMBL/GenBank/DDBJ whole genome shotgun (WGS) entry which is preliminary data.</text>
</comment>
<evidence type="ECO:0000256" key="1">
    <source>
        <dbReference type="SAM" id="Phobius"/>
    </source>
</evidence>
<dbReference type="Proteomes" id="UP000886520">
    <property type="component" value="Chromosome 21"/>
</dbReference>
<proteinExistence type="predicted"/>
<feature type="chain" id="PRO_5038366542" evidence="2">
    <location>
        <begin position="22"/>
        <end position="101"/>
    </location>
</feature>
<evidence type="ECO:0000256" key="2">
    <source>
        <dbReference type="SAM" id="SignalP"/>
    </source>
</evidence>
<dbReference type="EMBL" id="JABFUD020000021">
    <property type="protein sequence ID" value="KAI5063601.1"/>
    <property type="molecule type" value="Genomic_DNA"/>
</dbReference>
<keyword evidence="1" id="KW-0812">Transmembrane</keyword>
<protein>
    <submittedName>
        <fullName evidence="3">Uncharacterized protein</fullName>
    </submittedName>
</protein>
<sequence length="101" mass="10691">PHIPPAHTLALLLTLLHRDMAALKASDKEVHGLALVAMLAVALLLLPSSPALVQAQEECHPNSPQLPVCVNATCDATCEATLELHGDCHTTTFCCCHDVHA</sequence>
<feature type="signal peptide" evidence="2">
    <location>
        <begin position="1"/>
        <end position="21"/>
    </location>
</feature>
<accession>A0A9D4UAT6</accession>
<keyword evidence="1" id="KW-0472">Membrane</keyword>
<feature type="non-terminal residue" evidence="3">
    <location>
        <position position="1"/>
    </location>
</feature>
<keyword evidence="2" id="KW-0732">Signal</keyword>
<evidence type="ECO:0000313" key="3">
    <source>
        <dbReference type="EMBL" id="KAI5063601.1"/>
    </source>
</evidence>
<gene>
    <name evidence="3" type="ORF">GOP47_0022148</name>
</gene>
<organism evidence="3 4">
    <name type="scientific">Adiantum capillus-veneris</name>
    <name type="common">Maidenhair fern</name>
    <dbReference type="NCBI Taxonomy" id="13818"/>
    <lineage>
        <taxon>Eukaryota</taxon>
        <taxon>Viridiplantae</taxon>
        <taxon>Streptophyta</taxon>
        <taxon>Embryophyta</taxon>
        <taxon>Tracheophyta</taxon>
        <taxon>Polypodiopsida</taxon>
        <taxon>Polypodiidae</taxon>
        <taxon>Polypodiales</taxon>
        <taxon>Pteridineae</taxon>
        <taxon>Pteridaceae</taxon>
        <taxon>Vittarioideae</taxon>
        <taxon>Adiantum</taxon>
    </lineage>
</organism>
<evidence type="ECO:0000313" key="4">
    <source>
        <dbReference type="Proteomes" id="UP000886520"/>
    </source>
</evidence>
<name>A0A9D4UAT6_ADICA</name>
<feature type="transmembrane region" description="Helical" evidence="1">
    <location>
        <begin position="31"/>
        <end position="53"/>
    </location>
</feature>
<keyword evidence="4" id="KW-1185">Reference proteome</keyword>
<dbReference type="AlphaFoldDB" id="A0A9D4UAT6"/>